<dbReference type="InterPro" id="IPR051695">
    <property type="entry name" value="Phosphoglycerate_Mutase"/>
</dbReference>
<name>A0A830HWL2_9CHLO</name>
<keyword evidence="1" id="KW-0378">Hydrolase</keyword>
<keyword evidence="4" id="KW-0732">Signal</keyword>
<dbReference type="Gene3D" id="3.40.50.1240">
    <property type="entry name" value="Phosphoglycerate mutase-like"/>
    <property type="match status" value="1"/>
</dbReference>
<evidence type="ECO:0000256" key="2">
    <source>
        <dbReference type="PIRSR" id="PIRSR613078-1"/>
    </source>
</evidence>
<dbReference type="SMART" id="SM00855">
    <property type="entry name" value="PGAM"/>
    <property type="match status" value="1"/>
</dbReference>
<sequence>MDGFGIWITNLLVILEGGSSFLMESGLSPHGRKCKCVVHLLRHGETAWNSKKKLQGQTDIPLNENGLTQAQAIARLLVQHSIACKYAAVFSSDLARASNTAKVIVDIANTKHKVHADARLRERAMGSHVEGKTWASLTHEQKHALRTGTPEGGESSQQMLERMVQAVAEIAHKHAAVTDNDDISPPHILVVSHGGAMGTLLEYANMNSSSSSSSSKTVPHIRNCGVYSLTVAFDGDSVDTVEWTYDGIVVELDNTSTKGGERVGG</sequence>
<dbReference type="SUPFAM" id="SSF53254">
    <property type="entry name" value="Phosphoglycerate mutase-like"/>
    <property type="match status" value="1"/>
</dbReference>
<dbReference type="OrthoDB" id="354304at2759"/>
<feature type="active site" description="Tele-phosphohistidine intermediate" evidence="2">
    <location>
        <position position="43"/>
    </location>
</feature>
<dbReference type="PROSITE" id="PS00175">
    <property type="entry name" value="PG_MUTASE"/>
    <property type="match status" value="1"/>
</dbReference>
<dbReference type="CDD" id="cd07067">
    <property type="entry name" value="HP_PGM_like"/>
    <property type="match status" value="1"/>
</dbReference>
<evidence type="ECO:0000313" key="5">
    <source>
        <dbReference type="EMBL" id="GHP10190.1"/>
    </source>
</evidence>
<comment type="caution">
    <text evidence="5">The sequence shown here is derived from an EMBL/GenBank/DDBJ whole genome shotgun (WGS) entry which is preliminary data.</text>
</comment>
<dbReference type="Pfam" id="PF00300">
    <property type="entry name" value="His_Phos_1"/>
    <property type="match status" value="1"/>
</dbReference>
<feature type="signal peptide" evidence="4">
    <location>
        <begin position="1"/>
        <end position="20"/>
    </location>
</feature>
<evidence type="ECO:0000313" key="6">
    <source>
        <dbReference type="Proteomes" id="UP000660262"/>
    </source>
</evidence>
<feature type="binding site" evidence="3">
    <location>
        <begin position="42"/>
        <end position="49"/>
    </location>
    <ligand>
        <name>substrate</name>
    </ligand>
</feature>
<feature type="binding site" evidence="3">
    <location>
        <position position="96"/>
    </location>
    <ligand>
        <name>substrate</name>
    </ligand>
</feature>
<gene>
    <name evidence="5" type="ORF">PPROV_000892200</name>
</gene>
<dbReference type="PANTHER" id="PTHR46517:SF1">
    <property type="entry name" value="FRUCTOSE-2,6-BISPHOSPHATASE TIGAR"/>
    <property type="match status" value="1"/>
</dbReference>
<evidence type="ECO:0000256" key="3">
    <source>
        <dbReference type="PIRSR" id="PIRSR613078-2"/>
    </source>
</evidence>
<dbReference type="GO" id="GO:0043456">
    <property type="term" value="P:regulation of pentose-phosphate shunt"/>
    <property type="evidence" value="ECO:0007669"/>
    <property type="project" value="TreeGrafter"/>
</dbReference>
<proteinExistence type="predicted"/>
<dbReference type="InterPro" id="IPR029033">
    <property type="entry name" value="His_PPase_superfam"/>
</dbReference>
<dbReference type="GO" id="GO:0045820">
    <property type="term" value="P:negative regulation of glycolytic process"/>
    <property type="evidence" value="ECO:0007669"/>
    <property type="project" value="TreeGrafter"/>
</dbReference>
<feature type="active site" description="Proton donor/acceptor" evidence="2">
    <location>
        <position position="122"/>
    </location>
</feature>
<dbReference type="Proteomes" id="UP000660262">
    <property type="component" value="Unassembled WGS sequence"/>
</dbReference>
<dbReference type="InterPro" id="IPR013078">
    <property type="entry name" value="His_Pase_superF_clade-1"/>
</dbReference>
<dbReference type="InterPro" id="IPR001345">
    <property type="entry name" value="PG/BPGM_mutase_AS"/>
</dbReference>
<organism evidence="5 6">
    <name type="scientific">Pycnococcus provasolii</name>
    <dbReference type="NCBI Taxonomy" id="41880"/>
    <lineage>
        <taxon>Eukaryota</taxon>
        <taxon>Viridiplantae</taxon>
        <taxon>Chlorophyta</taxon>
        <taxon>Pseudoscourfieldiophyceae</taxon>
        <taxon>Pseudoscourfieldiales</taxon>
        <taxon>Pycnococcaceae</taxon>
        <taxon>Pycnococcus</taxon>
    </lineage>
</organism>
<dbReference type="GO" id="GO:0004331">
    <property type="term" value="F:fructose-2,6-bisphosphate 2-phosphatase activity"/>
    <property type="evidence" value="ECO:0007669"/>
    <property type="project" value="TreeGrafter"/>
</dbReference>
<evidence type="ECO:0000256" key="4">
    <source>
        <dbReference type="SAM" id="SignalP"/>
    </source>
</evidence>
<dbReference type="AlphaFoldDB" id="A0A830HWL2"/>
<dbReference type="GO" id="GO:0005829">
    <property type="term" value="C:cytosol"/>
    <property type="evidence" value="ECO:0007669"/>
    <property type="project" value="TreeGrafter"/>
</dbReference>
<keyword evidence="6" id="KW-1185">Reference proteome</keyword>
<feature type="chain" id="PRO_5032464239" description="Phosphoglycerate mutase (2,3-diphosphoglycerate-dependent)" evidence="4">
    <location>
        <begin position="21"/>
        <end position="265"/>
    </location>
</feature>
<reference evidence="5" key="1">
    <citation type="submission" date="2020-10" db="EMBL/GenBank/DDBJ databases">
        <title>Unveiling of a novel bifunctional photoreceptor, Dualchrome1, isolated from a cosmopolitan green alga.</title>
        <authorList>
            <person name="Suzuki S."/>
            <person name="Kawachi M."/>
        </authorList>
    </citation>
    <scope>NUCLEOTIDE SEQUENCE</scope>
    <source>
        <strain evidence="5">NIES 2893</strain>
    </source>
</reference>
<dbReference type="PANTHER" id="PTHR46517">
    <property type="entry name" value="FRUCTOSE-2,6-BISPHOSPHATASE TIGAR"/>
    <property type="match status" value="1"/>
</dbReference>
<protein>
    <recommendedName>
        <fullName evidence="7">Phosphoglycerate mutase (2,3-diphosphoglycerate-dependent)</fullName>
    </recommendedName>
</protein>
<dbReference type="EMBL" id="BNJQ01000028">
    <property type="protein sequence ID" value="GHP10190.1"/>
    <property type="molecule type" value="Genomic_DNA"/>
</dbReference>
<accession>A0A830HWL2</accession>
<evidence type="ECO:0000256" key="1">
    <source>
        <dbReference type="ARBA" id="ARBA00022801"/>
    </source>
</evidence>
<evidence type="ECO:0008006" key="7">
    <source>
        <dbReference type="Google" id="ProtNLM"/>
    </source>
</evidence>